<protein>
    <submittedName>
        <fullName evidence="6">WecB/TagA/CpsF family glycosyltransferase</fullName>
    </submittedName>
</protein>
<dbReference type="CDD" id="cd06533">
    <property type="entry name" value="Glyco_transf_WecG_TagA"/>
    <property type="match status" value="1"/>
</dbReference>
<dbReference type="InterPro" id="IPR004629">
    <property type="entry name" value="WecG_TagA_CpsF"/>
</dbReference>
<comment type="similarity">
    <text evidence="1">Belongs to the bacterial sugar transferase family.</text>
</comment>
<dbReference type="PANTHER" id="PTHR30576">
    <property type="entry name" value="COLANIC BIOSYNTHESIS UDP-GLUCOSE LIPID CARRIER TRANSFERASE"/>
    <property type="match status" value="1"/>
</dbReference>
<organism evidence="6 7">
    <name type="scientific">Tropicibacter oceani</name>
    <dbReference type="NCBI Taxonomy" id="3058420"/>
    <lineage>
        <taxon>Bacteria</taxon>
        <taxon>Pseudomonadati</taxon>
        <taxon>Pseudomonadota</taxon>
        <taxon>Alphaproteobacteria</taxon>
        <taxon>Rhodobacterales</taxon>
        <taxon>Roseobacteraceae</taxon>
        <taxon>Tropicibacter</taxon>
    </lineage>
</organism>
<keyword evidence="2" id="KW-0270">Exopolysaccharide synthesis</keyword>
<dbReference type="EMBL" id="CP124616">
    <property type="protein sequence ID" value="WGW02398.1"/>
    <property type="molecule type" value="Genomic_DNA"/>
</dbReference>
<feature type="compositionally biased region" description="Polar residues" evidence="3">
    <location>
        <begin position="1"/>
        <end position="13"/>
    </location>
</feature>
<evidence type="ECO:0000256" key="2">
    <source>
        <dbReference type="ARBA" id="ARBA00023169"/>
    </source>
</evidence>
<dbReference type="Pfam" id="PF02397">
    <property type="entry name" value="Bac_transf"/>
    <property type="match status" value="1"/>
</dbReference>
<feature type="transmembrane region" description="Helical" evidence="4">
    <location>
        <begin position="279"/>
        <end position="302"/>
    </location>
</feature>
<dbReference type="Pfam" id="PF03808">
    <property type="entry name" value="Glyco_tran_WecG"/>
    <property type="match status" value="1"/>
</dbReference>
<dbReference type="InterPro" id="IPR003362">
    <property type="entry name" value="Bact_transf"/>
</dbReference>
<evidence type="ECO:0000313" key="7">
    <source>
        <dbReference type="Proteomes" id="UP001241605"/>
    </source>
</evidence>
<accession>A0ABY8QD82</accession>
<keyword evidence="4" id="KW-0812">Transmembrane</keyword>
<evidence type="ECO:0000256" key="1">
    <source>
        <dbReference type="ARBA" id="ARBA00006464"/>
    </source>
</evidence>
<reference evidence="6 7" key="1">
    <citation type="submission" date="2023-05" db="EMBL/GenBank/DDBJ databases">
        <title>YMD87, complete Genome.</title>
        <authorList>
            <person name="Zhang J."/>
            <person name="Xu X."/>
        </authorList>
    </citation>
    <scope>NUCLEOTIDE SEQUENCE [LARGE SCALE GENOMIC DNA]</scope>
    <source>
        <strain evidence="6 7">YMD87</strain>
    </source>
</reference>
<feature type="region of interest" description="Disordered" evidence="3">
    <location>
        <begin position="1"/>
        <end position="21"/>
    </location>
</feature>
<gene>
    <name evidence="6" type="ORF">QF118_10590</name>
</gene>
<evidence type="ECO:0000256" key="4">
    <source>
        <dbReference type="SAM" id="Phobius"/>
    </source>
</evidence>
<keyword evidence="4" id="KW-1133">Transmembrane helix</keyword>
<feature type="domain" description="Bacterial sugar transferase" evidence="5">
    <location>
        <begin position="274"/>
        <end position="461"/>
    </location>
</feature>
<evidence type="ECO:0000256" key="3">
    <source>
        <dbReference type="SAM" id="MobiDB-lite"/>
    </source>
</evidence>
<dbReference type="RefSeq" id="WP_282299032.1">
    <property type="nucleotide sequence ID" value="NZ_CP124616.1"/>
</dbReference>
<keyword evidence="7" id="KW-1185">Reference proteome</keyword>
<evidence type="ECO:0000259" key="5">
    <source>
        <dbReference type="Pfam" id="PF02397"/>
    </source>
</evidence>
<name>A0ABY8QD82_9RHOB</name>
<dbReference type="PANTHER" id="PTHR30576:SF10">
    <property type="entry name" value="SLL5057 PROTEIN"/>
    <property type="match status" value="1"/>
</dbReference>
<dbReference type="NCBIfam" id="TIGR00696">
    <property type="entry name" value="wecG_tagA_cpsF"/>
    <property type="match status" value="1"/>
</dbReference>
<keyword evidence="4" id="KW-0472">Membrane</keyword>
<sequence>MTALTQSQFQSRFQPAPPPTRALPTLPRRAVLGLPLVDCGRAQVISALLSGQIRSVCFVNAHCVNVAARDRAYAAALARADALLPDGIGIELAARMAGGGPLAENLNGTDLTPALLRRAAEQGKSVFLLGGRPGTAERAAARLARDIAGLRIAGTRDGYDGVRDSARALAAINASGADILLVAMGVPMQELWIDRHLDRLTPGLVLGVGALFDFLAGNVQRAPAPVRRVRMEWAWRLLQEPRRLAGRYLLGNASFLARALGRSLQAAGREAVIKRTLDIAVSALLLMLLAPLLLGVAAIIRLESPGPVIFRQTRVGRGGRPFTIYKFRSMYMDAEARQARMRGLSDREGICFKARNDPRVTRIGRILRRFSIDELPQVLNVLFGHMSMVGPRPALPGEVAAYPDHAFERLRVRPGITGLWQVSGRADIGFERMIDMDLAYVRSRPLLLDLLLMLMTARTVISGRGAY</sequence>
<dbReference type="Proteomes" id="UP001241605">
    <property type="component" value="Chromosome"/>
</dbReference>
<evidence type="ECO:0000313" key="6">
    <source>
        <dbReference type="EMBL" id="WGW02398.1"/>
    </source>
</evidence>
<proteinExistence type="inferred from homology"/>